<reference evidence="1 2" key="1">
    <citation type="journal article" date="2021" name="Int. J. Syst. Evol. Microbiol.">
        <title>Clostridium zeae sp. nov., isolated from corn silage.</title>
        <authorList>
            <person name="Kobayashi H."/>
            <person name="Tanizawa Y."/>
            <person name="Yagura M."/>
            <person name="Sakamoto M."/>
            <person name="Ohkuma M."/>
            <person name="Tohno M."/>
        </authorList>
    </citation>
    <scope>NUCLEOTIDE SEQUENCE [LARGE SCALE GENOMIC DNA]</scope>
    <source>
        <strain evidence="1 2">CSC2</strain>
    </source>
</reference>
<evidence type="ECO:0000313" key="1">
    <source>
        <dbReference type="EMBL" id="GFZ29988.1"/>
    </source>
</evidence>
<dbReference type="EMBL" id="BMBA01000001">
    <property type="protein sequence ID" value="GFZ29988.1"/>
    <property type="molecule type" value="Genomic_DNA"/>
</dbReference>
<proteinExistence type="predicted"/>
<gene>
    <name evidence="1" type="ORF">CSC2_05140</name>
</gene>
<dbReference type="RefSeq" id="WP_206867983.1">
    <property type="nucleotide sequence ID" value="NZ_BMBA01000001.1"/>
</dbReference>
<sequence>MNNEQYEITIKQTWFKLLVDGVFKFYTKYEVLEKYITLLESEGLDTYFFDCNDWENAESFWDDYRIKITKGKSESEILPNNEGYIFIFKNFEHFFINHFNDAIRVINIGEEISRNYLLFGKKLLIFLNSNGGIVNKKLLQINEPLITPIRMIDSDFSEDMLRRKRQ</sequence>
<comment type="caution">
    <text evidence="1">The sequence shown here is derived from an EMBL/GenBank/DDBJ whole genome shotgun (WGS) entry which is preliminary data.</text>
</comment>
<evidence type="ECO:0000313" key="2">
    <source>
        <dbReference type="Proteomes" id="UP000663802"/>
    </source>
</evidence>
<dbReference type="Proteomes" id="UP000663802">
    <property type="component" value="Unassembled WGS sequence"/>
</dbReference>
<accession>A0ABQ1E5H5</accession>
<protein>
    <submittedName>
        <fullName evidence="1">Uncharacterized protein</fullName>
    </submittedName>
</protein>
<organism evidence="1 2">
    <name type="scientific">Clostridium zeae</name>
    <dbReference type="NCBI Taxonomy" id="2759022"/>
    <lineage>
        <taxon>Bacteria</taxon>
        <taxon>Bacillati</taxon>
        <taxon>Bacillota</taxon>
        <taxon>Clostridia</taxon>
        <taxon>Eubacteriales</taxon>
        <taxon>Clostridiaceae</taxon>
        <taxon>Clostridium</taxon>
    </lineage>
</organism>
<keyword evidence="2" id="KW-1185">Reference proteome</keyword>
<name>A0ABQ1E5H5_9CLOT</name>